<evidence type="ECO:0000256" key="4">
    <source>
        <dbReference type="ARBA" id="ARBA00022553"/>
    </source>
</evidence>
<dbReference type="InterPro" id="IPR019376">
    <property type="entry name" value="Myeloid_leukemia_factor"/>
</dbReference>
<reference evidence="6" key="2">
    <citation type="journal article" date="2021" name="Genome Biol. Evol.">
        <title>Developing a high-quality reference genome for a parasitic bivalve with doubly uniparental inheritance (Bivalvia: Unionida).</title>
        <authorList>
            <person name="Smith C.H."/>
        </authorList>
    </citation>
    <scope>NUCLEOTIDE SEQUENCE</scope>
    <source>
        <strain evidence="6">CHS0354</strain>
        <tissue evidence="6">Mantle</tissue>
    </source>
</reference>
<comment type="subcellular location">
    <subcellularLocation>
        <location evidence="1">Cytoplasm</location>
    </subcellularLocation>
</comment>
<gene>
    <name evidence="6" type="ORF">CHS0354_041666</name>
</gene>
<evidence type="ECO:0000256" key="3">
    <source>
        <dbReference type="ARBA" id="ARBA00022490"/>
    </source>
</evidence>
<evidence type="ECO:0000256" key="5">
    <source>
        <dbReference type="SAM" id="MobiDB-lite"/>
    </source>
</evidence>
<name>A0AAE0SCU2_9BIVA</name>
<proteinExistence type="inferred from homology"/>
<dbReference type="PANTHER" id="PTHR13105">
    <property type="entry name" value="MYELOID LEUKEMIA FACTOR"/>
    <property type="match status" value="1"/>
</dbReference>
<evidence type="ECO:0000256" key="1">
    <source>
        <dbReference type="ARBA" id="ARBA00004496"/>
    </source>
</evidence>
<dbReference type="EMBL" id="JAEAOA010002349">
    <property type="protein sequence ID" value="KAK3589541.1"/>
    <property type="molecule type" value="Genomic_DNA"/>
</dbReference>
<evidence type="ECO:0008006" key="8">
    <source>
        <dbReference type="Google" id="ProtNLM"/>
    </source>
</evidence>
<evidence type="ECO:0000256" key="2">
    <source>
        <dbReference type="ARBA" id="ARBA00008332"/>
    </source>
</evidence>
<keyword evidence="4" id="KW-0597">Phosphoprotein</keyword>
<dbReference type="GO" id="GO:0005737">
    <property type="term" value="C:cytoplasm"/>
    <property type="evidence" value="ECO:0007669"/>
    <property type="project" value="UniProtKB-SubCell"/>
</dbReference>
<keyword evidence="7" id="KW-1185">Reference proteome</keyword>
<feature type="compositionally biased region" description="Basic and acidic residues" evidence="5">
    <location>
        <begin position="204"/>
        <end position="242"/>
    </location>
</feature>
<dbReference type="Proteomes" id="UP001195483">
    <property type="component" value="Unassembled WGS sequence"/>
</dbReference>
<protein>
    <recommendedName>
        <fullName evidence="8">Myeloid leukemia factor 1</fullName>
    </recommendedName>
</protein>
<accession>A0AAE0SCU2</accession>
<feature type="region of interest" description="Disordered" evidence="5">
    <location>
        <begin position="200"/>
        <end position="242"/>
    </location>
</feature>
<keyword evidence="3" id="KW-0963">Cytoplasm</keyword>
<organism evidence="6 7">
    <name type="scientific">Potamilus streckersoni</name>
    <dbReference type="NCBI Taxonomy" id="2493646"/>
    <lineage>
        <taxon>Eukaryota</taxon>
        <taxon>Metazoa</taxon>
        <taxon>Spiralia</taxon>
        <taxon>Lophotrochozoa</taxon>
        <taxon>Mollusca</taxon>
        <taxon>Bivalvia</taxon>
        <taxon>Autobranchia</taxon>
        <taxon>Heteroconchia</taxon>
        <taxon>Palaeoheterodonta</taxon>
        <taxon>Unionida</taxon>
        <taxon>Unionoidea</taxon>
        <taxon>Unionidae</taxon>
        <taxon>Ambleminae</taxon>
        <taxon>Lampsilini</taxon>
        <taxon>Potamilus</taxon>
    </lineage>
</organism>
<comment type="caution">
    <text evidence="6">The sequence shown here is derived from an EMBL/GenBank/DDBJ whole genome shotgun (WGS) entry which is preliminary data.</text>
</comment>
<evidence type="ECO:0000313" key="7">
    <source>
        <dbReference type="Proteomes" id="UP001195483"/>
    </source>
</evidence>
<comment type="similarity">
    <text evidence="2">Belongs to the MLF family.</text>
</comment>
<dbReference type="Pfam" id="PF10248">
    <property type="entry name" value="Mlf1IP"/>
    <property type="match status" value="1"/>
</dbReference>
<evidence type="ECO:0000313" key="6">
    <source>
        <dbReference type="EMBL" id="KAK3589541.1"/>
    </source>
</evidence>
<reference evidence="6" key="1">
    <citation type="journal article" date="2021" name="Genome Biol. Evol.">
        <title>A High-Quality Reference Genome for a Parasitic Bivalve with Doubly Uniparental Inheritance (Bivalvia: Unionida).</title>
        <authorList>
            <person name="Smith C.H."/>
        </authorList>
    </citation>
    <scope>NUCLEOTIDE SEQUENCE</scope>
    <source>
        <strain evidence="6">CHS0354</strain>
    </source>
</reference>
<reference evidence="6" key="3">
    <citation type="submission" date="2023-05" db="EMBL/GenBank/DDBJ databases">
        <authorList>
            <person name="Smith C.H."/>
        </authorList>
    </citation>
    <scope>NUCLEOTIDE SEQUENCE</scope>
    <source>
        <strain evidence="6">CHS0354</strain>
        <tissue evidence="6">Mantle</tissue>
    </source>
</reference>
<dbReference type="AlphaFoldDB" id="A0AAE0SCU2"/>
<sequence length="242" mass="28380">MLGRSHFRDLSEDPFFAAHRDHMRRMDEMFSNPFGGLGFGAGPARITNGRDSDHPHRERRNDELTPFGMFDMFGSMRQMMQNMESNFESLRNDPNAHCYTQSSFMSYSNTEQGKPPKIYQAMSSTRTAPGGIKETRKALRDSERNIEKMAIGHHISDRSHIIEKHKDTSTGNLHENQEFINLEEEDAQNFDREWQEKTQAINSRHLDYGKRGERSRQPELRRGQERRALPSSKKQREYRDRE</sequence>